<feature type="signal peptide" evidence="2">
    <location>
        <begin position="1"/>
        <end position="21"/>
    </location>
</feature>
<evidence type="ECO:0000313" key="4">
    <source>
        <dbReference type="Proteomes" id="UP000272025"/>
    </source>
</evidence>
<accession>A0A3N2PTD4</accession>
<evidence type="ECO:0000256" key="2">
    <source>
        <dbReference type="SAM" id="SignalP"/>
    </source>
</evidence>
<dbReference type="RefSeq" id="XP_028465554.1">
    <property type="nucleotide sequence ID" value="XM_028609969.1"/>
</dbReference>
<reference evidence="3 4" key="1">
    <citation type="journal article" date="2018" name="Mol. Ecol.">
        <title>The obligate alkalophilic soda-lake fungus Sodiomyces alkalinus has shifted to a protein diet.</title>
        <authorList>
            <person name="Grum-Grzhimaylo A.A."/>
            <person name="Falkoski D.L."/>
            <person name="van den Heuvel J."/>
            <person name="Valero-Jimenez C.A."/>
            <person name="Min B."/>
            <person name="Choi I.G."/>
            <person name="Lipzen A."/>
            <person name="Daum C.G."/>
            <person name="Aanen D.K."/>
            <person name="Tsang A."/>
            <person name="Henrissat B."/>
            <person name="Bilanenko E.N."/>
            <person name="de Vries R.P."/>
            <person name="van Kan J.A.L."/>
            <person name="Grigoriev I.V."/>
            <person name="Debets A.J.M."/>
        </authorList>
    </citation>
    <scope>NUCLEOTIDE SEQUENCE [LARGE SCALE GENOMIC DNA]</scope>
    <source>
        <strain evidence="3 4">F11</strain>
    </source>
</reference>
<evidence type="ECO:0000256" key="1">
    <source>
        <dbReference type="SAM" id="MobiDB-lite"/>
    </source>
</evidence>
<keyword evidence="4" id="KW-1185">Reference proteome</keyword>
<dbReference type="Proteomes" id="UP000272025">
    <property type="component" value="Unassembled WGS sequence"/>
</dbReference>
<feature type="region of interest" description="Disordered" evidence="1">
    <location>
        <begin position="493"/>
        <end position="541"/>
    </location>
</feature>
<evidence type="ECO:0000313" key="3">
    <source>
        <dbReference type="EMBL" id="ROT37748.1"/>
    </source>
</evidence>
<dbReference type="Gene3D" id="2.60.120.200">
    <property type="match status" value="2"/>
</dbReference>
<dbReference type="OrthoDB" id="192832at2759"/>
<dbReference type="GeneID" id="39578447"/>
<feature type="compositionally biased region" description="Basic and acidic residues" evidence="1">
    <location>
        <begin position="507"/>
        <end position="536"/>
    </location>
</feature>
<organism evidence="3 4">
    <name type="scientific">Sodiomyces alkalinus (strain CBS 110278 / VKM F-3762 / F11)</name>
    <name type="common">Alkaliphilic filamentous fungus</name>
    <dbReference type="NCBI Taxonomy" id="1314773"/>
    <lineage>
        <taxon>Eukaryota</taxon>
        <taxon>Fungi</taxon>
        <taxon>Dikarya</taxon>
        <taxon>Ascomycota</taxon>
        <taxon>Pezizomycotina</taxon>
        <taxon>Sordariomycetes</taxon>
        <taxon>Hypocreomycetidae</taxon>
        <taxon>Glomerellales</taxon>
        <taxon>Plectosphaerellaceae</taxon>
        <taxon>Sodiomyces</taxon>
    </lineage>
</organism>
<dbReference type="InterPro" id="IPR013320">
    <property type="entry name" value="ConA-like_dom_sf"/>
</dbReference>
<sequence>MAPSVTSLALAALAFVGDVRATKYTLEDTYNHLNFFDKFNFFESRYGTGDYNDVDPTWGYINYRNRADAEALGLIATVGEEVYLGVDHMSITEYPGMGRSSVRVESKATYNKGLFIARLRYMACLTVNTPVIHTGRASENGTCYLGNEGQTSTVTHANCDNFGGLWDNHGCTTEATQADPWGSSNGGVYALWGTPSVLVANDLCNIDGHFADQRLSLNINFCGAAGLSHIWGESCSGKTQEEVCSNYVANNPYDFADVYWLIQDIRVFAQAPPAEPSSSSAVPSSAFPSSDISSSIVSSSDVPVSAIPSSSEPPIVMPSPTFPPSNVSVSATETSAPASEITVDVPSSSKVPTLTFPTFHFTNSSAPEPPATSNVVPAPTTTPDVVLPPTTRFIPSTVYTTRIITVTSCPPTVPDCPGTGPGNPGYVVTETVPLYTTVCPVVVSTRTIKRIHSVTSCPPSVPTTACPYGSITTETLTTTITRVLDGGLPVPTTVDTVSIPSPSALAGHDDHDDHEGDKGEHPVDGERPDEGDHGDVGHGPTTTVYSEETATIIPVPVDTPGPAPPHNNFTVPSIPAPGGAVESGLPEFSGAVRQGASFGAGFALLFVAGLLL</sequence>
<dbReference type="SUPFAM" id="SSF49899">
    <property type="entry name" value="Concanavalin A-like lectins/glucanases"/>
    <property type="match status" value="1"/>
</dbReference>
<dbReference type="AlphaFoldDB" id="A0A3N2PTD4"/>
<feature type="compositionally biased region" description="Polar residues" evidence="1">
    <location>
        <begin position="362"/>
        <end position="374"/>
    </location>
</feature>
<feature type="chain" id="PRO_5018025064" evidence="2">
    <location>
        <begin position="22"/>
        <end position="612"/>
    </location>
</feature>
<dbReference type="STRING" id="1314773.A0A3N2PTD4"/>
<proteinExistence type="predicted"/>
<keyword evidence="2" id="KW-0732">Signal</keyword>
<feature type="region of interest" description="Disordered" evidence="1">
    <location>
        <begin position="362"/>
        <end position="383"/>
    </location>
</feature>
<dbReference type="EMBL" id="ML119057">
    <property type="protein sequence ID" value="ROT37748.1"/>
    <property type="molecule type" value="Genomic_DNA"/>
</dbReference>
<dbReference type="Pfam" id="PF26113">
    <property type="entry name" value="GH16_XgeA"/>
    <property type="match status" value="2"/>
</dbReference>
<gene>
    <name evidence="3" type="ORF">SODALDRAFT_325283</name>
</gene>
<name>A0A3N2PTD4_SODAK</name>
<protein>
    <submittedName>
        <fullName evidence="3">Uncharacterized protein</fullName>
    </submittedName>
</protein>